<dbReference type="RefSeq" id="WP_332863107.1">
    <property type="nucleotide sequence ID" value="NZ_JBAFSM010000001.1"/>
</dbReference>
<dbReference type="CDD" id="cd04847">
    <property type="entry name" value="Peptidases_S8_Subtilisin_like_2"/>
    <property type="match status" value="1"/>
</dbReference>
<feature type="region of interest" description="Disordered" evidence="4">
    <location>
        <begin position="1"/>
        <end position="43"/>
    </location>
</feature>
<dbReference type="GO" id="GO:0004252">
    <property type="term" value="F:serine-type endopeptidase activity"/>
    <property type="evidence" value="ECO:0007669"/>
    <property type="project" value="InterPro"/>
</dbReference>
<gene>
    <name evidence="6" type="ORF">V0288_00880</name>
</gene>
<evidence type="ECO:0000256" key="1">
    <source>
        <dbReference type="ARBA" id="ARBA00022670"/>
    </source>
</evidence>
<keyword evidence="3" id="KW-0720">Serine protease</keyword>
<protein>
    <submittedName>
        <fullName evidence="6">S8 family peptidase</fullName>
    </submittedName>
</protein>
<reference evidence="6 7" key="1">
    <citation type="submission" date="2024-01" db="EMBL/GenBank/DDBJ databases">
        <title>Genomic insights into the taxonomy and metabolism of the cyanobacterium Pannus brasiliensis CCIBt3594.</title>
        <authorList>
            <person name="Machado M."/>
            <person name="Botero N.B."/>
            <person name="Andreote A.P.D."/>
            <person name="Feitosa A.M.T."/>
            <person name="Popin R."/>
            <person name="Sivonen K."/>
            <person name="Fiore M.F."/>
        </authorList>
    </citation>
    <scope>NUCLEOTIDE SEQUENCE [LARGE SCALE GENOMIC DNA]</scope>
    <source>
        <strain evidence="6 7">CCIBt3594</strain>
    </source>
</reference>
<dbReference type="GO" id="GO:0006508">
    <property type="term" value="P:proteolysis"/>
    <property type="evidence" value="ECO:0007669"/>
    <property type="project" value="UniProtKB-KW"/>
</dbReference>
<dbReference type="Gene3D" id="3.40.50.200">
    <property type="entry name" value="Peptidase S8/S53 domain"/>
    <property type="match status" value="1"/>
</dbReference>
<organism evidence="6 7">
    <name type="scientific">Pannus brasiliensis CCIBt3594</name>
    <dbReference type="NCBI Taxonomy" id="1427578"/>
    <lineage>
        <taxon>Bacteria</taxon>
        <taxon>Bacillati</taxon>
        <taxon>Cyanobacteriota</taxon>
        <taxon>Cyanophyceae</taxon>
        <taxon>Oscillatoriophycideae</taxon>
        <taxon>Chroococcales</taxon>
        <taxon>Microcystaceae</taxon>
        <taxon>Pannus</taxon>
    </lineage>
</organism>
<evidence type="ECO:0000313" key="6">
    <source>
        <dbReference type="EMBL" id="MEG3435659.1"/>
    </source>
</evidence>
<keyword evidence="7" id="KW-1185">Reference proteome</keyword>
<keyword evidence="2" id="KW-0378">Hydrolase</keyword>
<comment type="caution">
    <text evidence="6">The sequence shown here is derived from an EMBL/GenBank/DDBJ whole genome shotgun (WGS) entry which is preliminary data.</text>
</comment>
<dbReference type="AlphaFoldDB" id="A0AAW9QT04"/>
<keyword evidence="1" id="KW-0645">Protease</keyword>
<dbReference type="InterPro" id="IPR034074">
    <property type="entry name" value="Y4bN_pept_dom"/>
</dbReference>
<dbReference type="PRINTS" id="PR00723">
    <property type="entry name" value="SUBTILISIN"/>
</dbReference>
<dbReference type="InterPro" id="IPR036852">
    <property type="entry name" value="Peptidase_S8/S53_dom_sf"/>
</dbReference>
<dbReference type="SUPFAM" id="SSF52743">
    <property type="entry name" value="Subtilisin-like"/>
    <property type="match status" value="1"/>
</dbReference>
<evidence type="ECO:0000259" key="5">
    <source>
        <dbReference type="Pfam" id="PF00082"/>
    </source>
</evidence>
<dbReference type="Proteomes" id="UP001328733">
    <property type="component" value="Unassembled WGS sequence"/>
</dbReference>
<name>A0AAW9QT04_9CHRO</name>
<proteinExistence type="predicted"/>
<evidence type="ECO:0000256" key="2">
    <source>
        <dbReference type="ARBA" id="ARBA00022801"/>
    </source>
</evidence>
<sequence length="869" mass="98566">MPTNSKKFPHIPLELTTTGTAAPIRGGSRKKNPITAANFGNRTGHGGKLKSSVYSIIAYWEQEENDRERENKPSLPPARRLILQIDPNSFDAESLKGFGIEVIAELEDGYIIGASSDLELSKLQQKIDKFISEEYGGNKVAEIWDIIEGYKKIDYILSPELLENWDKIKDNQLEIVDVGISCLGTKSQLPDYPIQKDNESNERYSKRVNDWINKRNMTYEEWDNLKFIREEELENFLQDCQGKILSILDGDIPNSAILPDSFTCRIQISGRGLKYLVFNFPYLFDVSRPDEILEFIENQNIIDKNETPFHLESPPENAPQVCVIDSGIQEGHRLLRNAIRYTDSFSWVPQDDMTADLVEGGGHGTRVAGAILYPRSIPRQGTNQAVCWIQNARILNDQKELPDTLFPPNILDEIIEFYHKQKGTKLFNHSITGIVPCRTGYMSAWASAIDQLTWQNDILFIVASGNLPSINTSQFQNHITRLSVKEHLQRERAYPHYLLESSCRIANPAQSLQSLTVGSIALTSYSNFPFKSIAEQNQPSAFSCTGFGIWNTIKPEVVEYGGDFVINENNKTDLATHSEVCPELVRSTLGGSSPAFARDSVGTSFATPKVTHIAACLQAEFPKESCLLYRALIVQSARWPEWTESSDLNKRDILRMIGYGIPNLDRAIENTQNRITLITQGERTIQAKYAHVYQVKLPDDLRSQGEDIDILLEVTLSYKAQPRRTRRNHRKYLSTWLDWDCSKRGEEPDRFLNRVLKEYDALENTEEGEGLFKWTLGKQKNYGLIKDVSRTLGTLQKDWTKVKSYELREAFCIAVVGHEGWNNDPDASVPYTLVVSFEALNVDIPIYTTISQAQTQIEVTETVRLRAGQ</sequence>
<dbReference type="InterPro" id="IPR015500">
    <property type="entry name" value="Peptidase_S8_subtilisin-rel"/>
</dbReference>
<dbReference type="InterPro" id="IPR000209">
    <property type="entry name" value="Peptidase_S8/S53_dom"/>
</dbReference>
<dbReference type="Pfam" id="PF00082">
    <property type="entry name" value="Peptidase_S8"/>
    <property type="match status" value="1"/>
</dbReference>
<evidence type="ECO:0000313" key="7">
    <source>
        <dbReference type="Proteomes" id="UP001328733"/>
    </source>
</evidence>
<dbReference type="EMBL" id="JBAFSM010000001">
    <property type="protein sequence ID" value="MEG3435659.1"/>
    <property type="molecule type" value="Genomic_DNA"/>
</dbReference>
<accession>A0AAW9QT04</accession>
<feature type="domain" description="Peptidase S8/S53" evidence="5">
    <location>
        <begin position="319"/>
        <end position="660"/>
    </location>
</feature>
<evidence type="ECO:0000256" key="3">
    <source>
        <dbReference type="ARBA" id="ARBA00022825"/>
    </source>
</evidence>
<evidence type="ECO:0000256" key="4">
    <source>
        <dbReference type="SAM" id="MobiDB-lite"/>
    </source>
</evidence>